<keyword evidence="3 5" id="KW-0347">Helicase</keyword>
<evidence type="ECO:0000313" key="8">
    <source>
        <dbReference type="Proteomes" id="UP000008922"/>
    </source>
</evidence>
<keyword evidence="8" id="KW-1185">Reference proteome</keyword>
<evidence type="ECO:0000256" key="2">
    <source>
        <dbReference type="ARBA" id="ARBA00022801"/>
    </source>
</evidence>
<dbReference type="Proteomes" id="UP000008922">
    <property type="component" value="Chromosome"/>
</dbReference>
<gene>
    <name evidence="7" type="ordered locus">ANT_19800</name>
</gene>
<dbReference type="PROSITE" id="PS51198">
    <property type="entry name" value="UVRD_HELICASE_ATP_BIND"/>
    <property type="match status" value="1"/>
</dbReference>
<keyword evidence="4 5" id="KW-0067">ATP-binding</keyword>
<evidence type="ECO:0000313" key="7">
    <source>
        <dbReference type="EMBL" id="BAJ64006.1"/>
    </source>
</evidence>
<evidence type="ECO:0000256" key="3">
    <source>
        <dbReference type="ARBA" id="ARBA00022806"/>
    </source>
</evidence>
<organism evidence="7 8">
    <name type="scientific">Anaerolinea thermophila (strain DSM 14523 / JCM 11388 / NBRC 100420 / UNI-1)</name>
    <dbReference type="NCBI Taxonomy" id="926569"/>
    <lineage>
        <taxon>Bacteria</taxon>
        <taxon>Bacillati</taxon>
        <taxon>Chloroflexota</taxon>
        <taxon>Anaerolineae</taxon>
        <taxon>Anaerolineales</taxon>
        <taxon>Anaerolineaceae</taxon>
        <taxon>Anaerolinea</taxon>
    </lineage>
</organism>
<evidence type="ECO:0000256" key="5">
    <source>
        <dbReference type="PROSITE-ProRule" id="PRU00560"/>
    </source>
</evidence>
<dbReference type="KEGG" id="atm:ANT_19800"/>
<proteinExistence type="predicted"/>
<dbReference type="RefSeq" id="WP_013560379.1">
    <property type="nucleotide sequence ID" value="NC_014960.1"/>
</dbReference>
<name>E8N6E2_ANATU</name>
<dbReference type="AlphaFoldDB" id="E8N6E2"/>
<evidence type="ECO:0000256" key="1">
    <source>
        <dbReference type="ARBA" id="ARBA00022741"/>
    </source>
</evidence>
<dbReference type="STRING" id="926569.ANT_19800"/>
<feature type="binding site" evidence="5">
    <location>
        <begin position="23"/>
        <end position="30"/>
    </location>
    <ligand>
        <name>ATP</name>
        <dbReference type="ChEBI" id="CHEBI:30616"/>
    </ligand>
</feature>
<dbReference type="GO" id="GO:0016787">
    <property type="term" value="F:hydrolase activity"/>
    <property type="evidence" value="ECO:0007669"/>
    <property type="project" value="UniProtKB-UniRule"/>
</dbReference>
<keyword evidence="1 5" id="KW-0547">Nucleotide-binding</keyword>
<dbReference type="Gene3D" id="3.40.50.300">
    <property type="entry name" value="P-loop containing nucleotide triphosphate hydrolases"/>
    <property type="match status" value="1"/>
</dbReference>
<dbReference type="EMBL" id="AP012029">
    <property type="protein sequence ID" value="BAJ64006.1"/>
    <property type="molecule type" value="Genomic_DNA"/>
</dbReference>
<dbReference type="HOGENOM" id="CLU_025997_0_0_0"/>
<dbReference type="InterPro" id="IPR027417">
    <property type="entry name" value="P-loop_NTPase"/>
</dbReference>
<dbReference type="SUPFAM" id="SSF52540">
    <property type="entry name" value="P-loop containing nucleoside triphosphate hydrolases"/>
    <property type="match status" value="1"/>
</dbReference>
<dbReference type="InterPro" id="IPR014016">
    <property type="entry name" value="UvrD-like_ATP-bd"/>
</dbReference>
<dbReference type="OrthoDB" id="141404at2"/>
<evidence type="ECO:0000256" key="4">
    <source>
        <dbReference type="ARBA" id="ARBA00022840"/>
    </source>
</evidence>
<dbReference type="GO" id="GO:0005524">
    <property type="term" value="F:ATP binding"/>
    <property type="evidence" value="ECO:0007669"/>
    <property type="project" value="UniProtKB-UniRule"/>
</dbReference>
<evidence type="ECO:0000259" key="6">
    <source>
        <dbReference type="PROSITE" id="PS51198"/>
    </source>
</evidence>
<dbReference type="InParanoid" id="E8N6E2"/>
<keyword evidence="2 5" id="KW-0378">Hydrolase</keyword>
<dbReference type="GO" id="GO:0004386">
    <property type="term" value="F:helicase activity"/>
    <property type="evidence" value="ECO:0007669"/>
    <property type="project" value="UniProtKB-UniRule"/>
</dbReference>
<accession>E8N6E2</accession>
<dbReference type="eggNOG" id="COG0210">
    <property type="taxonomic scope" value="Bacteria"/>
</dbReference>
<sequence length="701" mass="80639">MTAFTPEQEKVIHLPLCHAFVEGPAGSGKTTAAVARLETLLKSGVAGDSIFIMVPQRTLGIPYYRALYQFQGNGSEVTISTFSGLAQRMVDLFWPLIAREAGFAHPEQPPVFLTLENAQYYMASLVRPLLEQGFFQTVKLERARLYSQILDNLNKAALAGFPHTEIGERLKSAWSGAPEHLRVYDDVQYCASTFREYCLQHNLLDFSLQIEVFSRHLWKTLLCREYLIASYRHWIIDNIEEDIPLAHDFLLEILPQSDSALVLMDTESGYRLFLGADPSSAVRVASVCDTFVRFENFSAVPLAMQNFAHSLGAAVGHEDARRHAAKVSSMDFREVIELPERSLRFFPQMLDWTVEKVASLVEQGVPPGEITILAPILSDALRFSLVDRLERLNIPYRTHRPSRALRDEPAAQCLLTLARIAHPQWEMMPEKPDLQKALLMAIEDLDWVRSHLLVEVCYRKQNGKMTLLPFENIKFEMRERVSHRIAERYQTLYQWLQAYAEHPVEELDFFFSRLFDEVLSRPGFGFHTRIDAAQVTANLIESVQKFRRAVQHRIGDSPLGREYLLLVQEGVISALYLMNWQPFEQNAVFIAPAYTFLINNYVVDYQFWLDIGAKSWYERIYQPLTHPVVLSRRWEPGRIWTTQDELVLNHNTLYLLVLGLLRRCRKKVFLAYSDLNEAGFEQRGLLLRSMYRTLLSGGQRG</sequence>
<reference evidence="7 8" key="1">
    <citation type="submission" date="2010-12" db="EMBL/GenBank/DDBJ databases">
        <title>Whole genome sequence of Anaerolinea thermophila UNI-1.</title>
        <authorList>
            <person name="Narita-Yamada S."/>
            <person name="Kishi E."/>
            <person name="Watanabe Y."/>
            <person name="Takasaki K."/>
            <person name="Ankai A."/>
            <person name="Oguchi A."/>
            <person name="Fukui S."/>
            <person name="Takahashi M."/>
            <person name="Yashiro I."/>
            <person name="Hosoyama A."/>
            <person name="Sekiguchi Y."/>
            <person name="Hanada S."/>
            <person name="Fujita N."/>
        </authorList>
    </citation>
    <scope>NUCLEOTIDE SEQUENCE [LARGE SCALE GENOMIC DNA]</scope>
    <source>
        <strain evidence="8">DSM 14523 / JCM 11388 / NBRC 100420 / UNI-1</strain>
    </source>
</reference>
<feature type="domain" description="UvrD-like helicase ATP-binding" evidence="6">
    <location>
        <begin position="2"/>
        <end position="310"/>
    </location>
</feature>
<protein>
    <recommendedName>
        <fullName evidence="6">UvrD-like helicase ATP-binding domain-containing protein</fullName>
    </recommendedName>
</protein>